<accession>A0ABP9R121</accession>
<name>A0ABP9R121_9RHOO</name>
<gene>
    <name evidence="2" type="ORF">GCM10025770_32940</name>
</gene>
<keyword evidence="3" id="KW-1185">Reference proteome</keyword>
<proteinExistence type="predicted"/>
<feature type="repeat" description="TPR" evidence="1">
    <location>
        <begin position="4"/>
        <end position="37"/>
    </location>
</feature>
<dbReference type="Pfam" id="PF13469">
    <property type="entry name" value="Sulfotransfer_3"/>
    <property type="match status" value="1"/>
</dbReference>
<protein>
    <recommendedName>
        <fullName evidence="4">Sulfotransferase</fullName>
    </recommendedName>
</protein>
<dbReference type="PROSITE" id="PS50005">
    <property type="entry name" value="TPR"/>
    <property type="match status" value="1"/>
</dbReference>
<comment type="caution">
    <text evidence="2">The sequence shown here is derived from an EMBL/GenBank/DDBJ whole genome shotgun (WGS) entry which is preliminary data.</text>
</comment>
<dbReference type="Gene3D" id="1.25.40.10">
    <property type="entry name" value="Tetratricopeptide repeat domain"/>
    <property type="match status" value="1"/>
</dbReference>
<dbReference type="SUPFAM" id="SSF48452">
    <property type="entry name" value="TPR-like"/>
    <property type="match status" value="1"/>
</dbReference>
<evidence type="ECO:0000313" key="3">
    <source>
        <dbReference type="Proteomes" id="UP001500547"/>
    </source>
</evidence>
<organism evidence="2 3">
    <name type="scientific">Viridibacterium curvum</name>
    <dbReference type="NCBI Taxonomy" id="1101404"/>
    <lineage>
        <taxon>Bacteria</taxon>
        <taxon>Pseudomonadati</taxon>
        <taxon>Pseudomonadota</taxon>
        <taxon>Betaproteobacteria</taxon>
        <taxon>Rhodocyclales</taxon>
        <taxon>Rhodocyclaceae</taxon>
        <taxon>Viridibacterium</taxon>
    </lineage>
</organism>
<dbReference type="InterPro" id="IPR027417">
    <property type="entry name" value="P-loop_NTPase"/>
</dbReference>
<dbReference type="Gene3D" id="3.40.50.300">
    <property type="entry name" value="P-loop containing nucleotide triphosphate hydrolases"/>
    <property type="match status" value="1"/>
</dbReference>
<dbReference type="SUPFAM" id="SSF52540">
    <property type="entry name" value="P-loop containing nucleoside triphosphate hydrolases"/>
    <property type="match status" value="1"/>
</dbReference>
<reference evidence="3" key="1">
    <citation type="journal article" date="2019" name="Int. J. Syst. Evol. Microbiol.">
        <title>The Global Catalogue of Microorganisms (GCM) 10K type strain sequencing project: providing services to taxonomists for standard genome sequencing and annotation.</title>
        <authorList>
            <consortium name="The Broad Institute Genomics Platform"/>
            <consortium name="The Broad Institute Genome Sequencing Center for Infectious Disease"/>
            <person name="Wu L."/>
            <person name="Ma J."/>
        </authorList>
    </citation>
    <scope>NUCLEOTIDE SEQUENCE [LARGE SCALE GENOMIC DNA]</scope>
    <source>
        <strain evidence="3">JCM 18715</strain>
    </source>
</reference>
<dbReference type="Pfam" id="PF14559">
    <property type="entry name" value="TPR_19"/>
    <property type="match status" value="1"/>
</dbReference>
<evidence type="ECO:0008006" key="4">
    <source>
        <dbReference type="Google" id="ProtNLM"/>
    </source>
</evidence>
<sequence length="371" mass="42007">MPPTHSSLEAGSKLMASGQLDRAYEHLVRALEESPENPLVLLQLGKLSLLAGMADEAWNFLRIAIEQDSRITQEIRNLADEFKASNRPADAQAIHQFLNAQTALPQAPSVERKPDLPFELTFCVGAPRSGTTVIGSLLSEGPTAFPMLPECSFITQLIRQFRDILTGADQARFEAFAKTPGDLINVYRPALEGFLRNAHSHFVSIPATHLILKDPELSTYLDCLQFFFPRFKVVCVVRDPRDVVASSMRVNKKLGNPRTLEEVIAHSFSYYQCVAHSSLARKGDVHFIHFERVLRKEEDEFARLESYLGYAVGRHGFGKVFFEFDRSDATYSDNYGKALRPLTEDRSLLGEEGERRVEEVFAAFNRTWHWW</sequence>
<dbReference type="Proteomes" id="UP001500547">
    <property type="component" value="Unassembled WGS sequence"/>
</dbReference>
<dbReference type="RefSeq" id="WP_345534206.1">
    <property type="nucleotide sequence ID" value="NZ_BAABLD010000017.1"/>
</dbReference>
<dbReference type="InterPro" id="IPR011990">
    <property type="entry name" value="TPR-like_helical_dom_sf"/>
</dbReference>
<dbReference type="EMBL" id="BAABLD010000017">
    <property type="protein sequence ID" value="GAA5170277.1"/>
    <property type="molecule type" value="Genomic_DNA"/>
</dbReference>
<keyword evidence="1" id="KW-0802">TPR repeat</keyword>
<dbReference type="InterPro" id="IPR019734">
    <property type="entry name" value="TPR_rpt"/>
</dbReference>
<evidence type="ECO:0000313" key="2">
    <source>
        <dbReference type="EMBL" id="GAA5170277.1"/>
    </source>
</evidence>
<evidence type="ECO:0000256" key="1">
    <source>
        <dbReference type="PROSITE-ProRule" id="PRU00339"/>
    </source>
</evidence>